<keyword evidence="5" id="KW-1185">Reference proteome</keyword>
<dbReference type="EMBL" id="QXFJ01000030">
    <property type="protein sequence ID" value="RIV68265.1"/>
    <property type="molecule type" value="Genomic_DNA"/>
</dbReference>
<evidence type="ECO:0000313" key="3">
    <source>
        <dbReference type="EMBL" id="TXJ99954.1"/>
    </source>
</evidence>
<feature type="transmembrane region" description="Helical" evidence="1">
    <location>
        <begin position="12"/>
        <end position="32"/>
    </location>
</feature>
<evidence type="ECO:0000313" key="5">
    <source>
        <dbReference type="Proteomes" id="UP000321528"/>
    </source>
</evidence>
<keyword evidence="1" id="KW-0472">Membrane</keyword>
<gene>
    <name evidence="2" type="ORF">D2U88_13615</name>
    <name evidence="3" type="ORF">FQ019_13465</name>
</gene>
<sequence>MTKLKKIKAGALQFVLFIGAIIAVLLMAFVMVSHSHTLFNKKTDITIAMIQATDRGMGASFDQPLEVGMTWELPERDPLGIETSVQKDYWGLLEKREVISKKGKLKFTKIGLVGLRDENRYALYLEDNNRPMVIAGVARISGDAFLPERGIKMGNIQGFGYTKPQLVYGRRQQSSSRLPELYQEVARQLGQLTGLPKGNNISFKKGEIIKNSFQEETQIIRGAVIELENISLVGNILVWASEEIIVQPTANLRDVVLIAPQINIVDGTMGNFQALASKQITMGRNGNLSYPSVLAVGKKGKFEKNANKQQEPSLIMEPGASLSGMLLYWEENDLEGYGANIQIQENANVNGEVYCQGSLELKGNVYGSVTTQSFITLEKGNVYQNHLFGGKIEANLLPLAYGGLVFKDKPANQVMKWLY</sequence>
<dbReference type="RefSeq" id="WP_119641105.1">
    <property type="nucleotide sequence ID" value="NZ_QXFJ01000030.1"/>
</dbReference>
<protein>
    <submittedName>
        <fullName evidence="2">Uncharacterized protein</fullName>
    </submittedName>
</protein>
<dbReference type="OrthoDB" id="1004942at2"/>
<evidence type="ECO:0000256" key="1">
    <source>
        <dbReference type="SAM" id="Phobius"/>
    </source>
</evidence>
<dbReference type="Proteomes" id="UP000321528">
    <property type="component" value="Unassembled WGS sequence"/>
</dbReference>
<name>A0A418N337_9FLAO</name>
<organism evidence="2 4">
    <name type="scientific">Flagellimonas aequoris</name>
    <dbReference type="NCBI Taxonomy" id="2306997"/>
    <lineage>
        <taxon>Bacteria</taxon>
        <taxon>Pseudomonadati</taxon>
        <taxon>Bacteroidota</taxon>
        <taxon>Flavobacteriia</taxon>
        <taxon>Flavobacteriales</taxon>
        <taxon>Flavobacteriaceae</taxon>
        <taxon>Flagellimonas</taxon>
    </lineage>
</organism>
<dbReference type="AlphaFoldDB" id="A0A418N337"/>
<keyword evidence="1" id="KW-0812">Transmembrane</keyword>
<reference evidence="3 5" key="2">
    <citation type="submission" date="2019-07" db="EMBL/GenBank/DDBJ databases">
        <title>Draft genome of two Muricauda strains isolated from deep sea.</title>
        <authorList>
            <person name="Sun C."/>
        </authorList>
    </citation>
    <scope>NUCLEOTIDE SEQUENCE [LARGE SCALE GENOMIC DNA]</scope>
    <source>
        <strain evidence="3 5">NH166</strain>
    </source>
</reference>
<evidence type="ECO:0000313" key="4">
    <source>
        <dbReference type="Proteomes" id="UP000284189"/>
    </source>
</evidence>
<evidence type="ECO:0000313" key="2">
    <source>
        <dbReference type="EMBL" id="RIV68265.1"/>
    </source>
</evidence>
<proteinExistence type="predicted"/>
<dbReference type="Proteomes" id="UP000284189">
    <property type="component" value="Unassembled WGS sequence"/>
</dbReference>
<comment type="caution">
    <text evidence="2">The sequence shown here is derived from an EMBL/GenBank/DDBJ whole genome shotgun (WGS) entry which is preliminary data.</text>
</comment>
<keyword evidence="1" id="KW-1133">Transmembrane helix</keyword>
<reference evidence="2 4" key="1">
    <citation type="submission" date="2018-08" db="EMBL/GenBank/DDBJ databases">
        <title>Proposal of Muricauda 72 sp.nov. and Muricauda NH166 sp.nov., isolated from seawater.</title>
        <authorList>
            <person name="Cheng H."/>
            <person name="Wu Y.-H."/>
            <person name="Guo L.-L."/>
            <person name="Xu X.-W."/>
        </authorList>
    </citation>
    <scope>NUCLEOTIDE SEQUENCE [LARGE SCALE GENOMIC DNA]</scope>
    <source>
        <strain evidence="2 4">NH166</strain>
    </source>
</reference>
<accession>A0A418N337</accession>
<dbReference type="EMBL" id="VNWL01000029">
    <property type="protein sequence ID" value="TXJ99954.1"/>
    <property type="molecule type" value="Genomic_DNA"/>
</dbReference>